<dbReference type="RefSeq" id="WP_247243724.1">
    <property type="nucleotide sequence ID" value="NZ_JALJRA010000006.1"/>
</dbReference>
<evidence type="ECO:0000259" key="1">
    <source>
        <dbReference type="Pfam" id="PF13264"/>
    </source>
</evidence>
<dbReference type="EMBL" id="JBEPLJ010000006">
    <property type="protein sequence ID" value="MET3585802.1"/>
    <property type="molecule type" value="Genomic_DNA"/>
</dbReference>
<proteinExistence type="predicted"/>
<reference evidence="2 3" key="1">
    <citation type="submission" date="2024-06" db="EMBL/GenBank/DDBJ databases">
        <title>Genomic Encyclopedia of Type Strains, Phase IV (KMG-IV): sequencing the most valuable type-strain genomes for metagenomic binning, comparative biology and taxonomic classification.</title>
        <authorList>
            <person name="Goeker M."/>
        </authorList>
    </citation>
    <scope>NUCLEOTIDE SEQUENCE [LARGE SCALE GENOMIC DNA]</scope>
    <source>
        <strain evidence="2 3">DSM 105042</strain>
    </source>
</reference>
<dbReference type="InterPro" id="IPR025129">
    <property type="entry name" value="DUF4055"/>
</dbReference>
<organism evidence="2 3">
    <name type="scientific">Pseudorhizobium tarimense</name>
    <dbReference type="NCBI Taxonomy" id="1079109"/>
    <lineage>
        <taxon>Bacteria</taxon>
        <taxon>Pseudomonadati</taxon>
        <taxon>Pseudomonadota</taxon>
        <taxon>Alphaproteobacteria</taxon>
        <taxon>Hyphomicrobiales</taxon>
        <taxon>Rhizobiaceae</taxon>
        <taxon>Rhizobium/Agrobacterium group</taxon>
        <taxon>Pseudorhizobium</taxon>
    </lineage>
</organism>
<accession>A0ABV2H6B3</accession>
<gene>
    <name evidence="2" type="ORF">ABID21_001911</name>
</gene>
<dbReference type="Proteomes" id="UP001549031">
    <property type="component" value="Unassembled WGS sequence"/>
</dbReference>
<name>A0ABV2H6B3_9HYPH</name>
<sequence>MTDAVDTKHPLYIERADEWSLMRDATAGEKEVKGAGTQYLPQPSGFKAQDDGGQALYDAYQKRAQFPEIVHPTIHGMVGVIHRTEAQIEMPAAMQPLWEKATKDGLPLEALHRRITAELLTTGRYALLADAATEGSDLPWLAGYTAEALINWSDDRAMFVLDESGLKREGFRWEQEQRFRVLEMREGNYTVQTFTGTERAAGNEVMPAGRGNTKLNDIPFVVMGARDLSLAPELPPLLGVARSAIALYQLSADYRWQLFMTGQETLVVINGDPPSAVGAGAVIAIKQGDNAGTPDVKYVGPAGTGIAAHRTAILDERQNAAQSGARLFNSSENKTAESGDALRIRFAAETATLTSIALSSAQGLEKALRHIAVMIGQSPDAVTVKPNLSFVDATLTPEEAASLVSLWQNGAISYETLYENLQRGEIASAERDHEAELKLIDEERFGSEEERNAAAGLPQT</sequence>
<protein>
    <recommendedName>
        <fullName evidence="1">DUF4055 domain-containing protein</fullName>
    </recommendedName>
</protein>
<evidence type="ECO:0000313" key="3">
    <source>
        <dbReference type="Proteomes" id="UP001549031"/>
    </source>
</evidence>
<keyword evidence="3" id="KW-1185">Reference proteome</keyword>
<dbReference type="Pfam" id="PF13264">
    <property type="entry name" value="DUF4055"/>
    <property type="match status" value="1"/>
</dbReference>
<evidence type="ECO:0000313" key="2">
    <source>
        <dbReference type="EMBL" id="MET3585802.1"/>
    </source>
</evidence>
<comment type="caution">
    <text evidence="2">The sequence shown here is derived from an EMBL/GenBank/DDBJ whole genome shotgun (WGS) entry which is preliminary data.</text>
</comment>
<feature type="domain" description="DUF4055" evidence="1">
    <location>
        <begin position="236"/>
        <end position="372"/>
    </location>
</feature>